<dbReference type="RefSeq" id="WP_029950628.1">
    <property type="nucleotide sequence ID" value="NZ_BHYQ01000003.1"/>
</dbReference>
<sequence>MIQYTKGRCCYDTKEKLAMIKKVLGNNIGRKVSLTIRRSKEEYVEIKGIIEDVFTSFFTVQVETDEHKKRTVSYSYFDVLTSQVSLKAS</sequence>
<dbReference type="Proteomes" id="UP000031386">
    <property type="component" value="Chromosome"/>
</dbReference>
<dbReference type="EMBL" id="CP009761">
    <property type="protein sequence ID" value="AIZ36859.1"/>
    <property type="molecule type" value="Genomic_DNA"/>
</dbReference>
<dbReference type="InterPro" id="IPR009366">
    <property type="entry name" value="Protein_Veg"/>
</dbReference>
<dbReference type="GO" id="GO:0006355">
    <property type="term" value="P:regulation of DNA-templated transcription"/>
    <property type="evidence" value="ECO:0007669"/>
    <property type="project" value="InterPro"/>
</dbReference>
<reference evidence="2" key="2">
    <citation type="submission" date="2022-07" db="EMBL/GenBank/DDBJ databases">
        <title>Parvimonas micra travels from the subgingival sulcus of the human oral cavity to the colorectal adenocarcinoma.</title>
        <authorList>
            <person name="Conde-Perez K."/>
            <person name="Buetas E."/>
            <person name="Aja-Macaya P."/>
            <person name="Martin-De Arribas E."/>
            <person name="Iglesias-Corras I."/>
            <person name="Trigo-Tasende N."/>
            <person name="Nasser-Ali M."/>
            <person name="Estevez L.S."/>
            <person name="Rumbo-Feal S."/>
            <person name="Otero-Alen B."/>
            <person name="Noguera J.F."/>
            <person name="Concha A."/>
            <person name="Pardinas-Lopez S."/>
            <person name="Carda-Dieguez M."/>
            <person name="Gomez-Randulfe I."/>
            <person name="Martinez-Lago N."/>
            <person name="Ladra S."/>
            <person name="Aparicio L.A."/>
            <person name="Bou G."/>
            <person name="Mira A."/>
            <person name="Vallejo J.A."/>
            <person name="Poza M."/>
        </authorList>
    </citation>
    <scope>NUCLEOTIDE SEQUENCE</scope>
    <source>
        <strain evidence="2">PM79KC-AC-4</strain>
    </source>
</reference>
<accession>A0A0B4S2V0</accession>
<evidence type="ECO:0000313" key="1">
    <source>
        <dbReference type="EMBL" id="AIZ36859.1"/>
    </source>
</evidence>
<dbReference type="AlphaFoldDB" id="A0A0B4S2V0"/>
<dbReference type="PANTHER" id="PTHR40026">
    <property type="entry name" value="PROTEIN VEG"/>
    <property type="match status" value="1"/>
</dbReference>
<dbReference type="STRING" id="33033.NW74_05670"/>
<evidence type="ECO:0000313" key="2">
    <source>
        <dbReference type="EMBL" id="MCZ7407141.1"/>
    </source>
</evidence>
<dbReference type="Pfam" id="PF06257">
    <property type="entry name" value="VEG"/>
    <property type="match status" value="1"/>
</dbReference>
<gene>
    <name evidence="2" type="ORF">NND69_01975</name>
    <name evidence="1" type="ORF">NW74_05670</name>
</gene>
<name>A0A0B4S2V0_9FIRM</name>
<protein>
    <submittedName>
        <fullName evidence="2">Veg family protein</fullName>
    </submittedName>
</protein>
<dbReference type="Gene3D" id="2.30.30.100">
    <property type="match status" value="1"/>
</dbReference>
<organism evidence="1 3">
    <name type="scientific">Parvimonas micra</name>
    <dbReference type="NCBI Taxonomy" id="33033"/>
    <lineage>
        <taxon>Bacteria</taxon>
        <taxon>Bacillati</taxon>
        <taxon>Bacillota</taxon>
        <taxon>Tissierellia</taxon>
        <taxon>Tissierellales</taxon>
        <taxon>Peptoniphilaceae</taxon>
        <taxon>Parvimonas</taxon>
    </lineage>
</organism>
<dbReference type="PANTHER" id="PTHR40026:SF1">
    <property type="entry name" value="PROTEIN VEG"/>
    <property type="match status" value="1"/>
</dbReference>
<dbReference type="KEGG" id="pmic:NW74_05670"/>
<dbReference type="EMBL" id="JANDZV010000001">
    <property type="protein sequence ID" value="MCZ7407141.1"/>
    <property type="molecule type" value="Genomic_DNA"/>
</dbReference>
<dbReference type="Proteomes" id="UP001141458">
    <property type="component" value="Unassembled WGS sequence"/>
</dbReference>
<evidence type="ECO:0000313" key="3">
    <source>
        <dbReference type="Proteomes" id="UP000031386"/>
    </source>
</evidence>
<dbReference type="OrthoDB" id="5469at2"/>
<reference evidence="1 3" key="1">
    <citation type="submission" date="2014-10" db="EMBL/GenBank/DDBJ databases">
        <title>Complete genome sequence of Parvimonas micra KCOM 1535 (= ChDC B708).</title>
        <authorList>
            <person name="Kook J.-K."/>
            <person name="Park S.-N."/>
            <person name="Lim Y.K."/>
            <person name="Roh H."/>
        </authorList>
    </citation>
    <scope>NUCLEOTIDE SEQUENCE [LARGE SCALE GENOMIC DNA]</scope>
    <source>
        <strain evidence="1">KCOM 1535</strain>
        <strain evidence="3">KCOM 1535 / ChDC B708</strain>
    </source>
</reference>
<keyword evidence="3" id="KW-1185">Reference proteome</keyword>
<proteinExistence type="predicted"/>